<comment type="cofactor">
    <cofactor evidence="1">
        <name>Mn(2+)</name>
        <dbReference type="ChEBI" id="CHEBI:29035"/>
    </cofactor>
</comment>
<keyword evidence="8" id="KW-0413">Isomerase</keyword>
<dbReference type="SUPFAM" id="SSF53649">
    <property type="entry name" value="Alkaline phosphatase-like"/>
    <property type="match status" value="1"/>
</dbReference>
<feature type="binding site" evidence="11">
    <location>
        <position position="464"/>
    </location>
    <ligand>
        <name>Mn(2+)</name>
        <dbReference type="ChEBI" id="CHEBI:29035"/>
        <label>2</label>
    </ligand>
</feature>
<dbReference type="SUPFAM" id="SSF64158">
    <property type="entry name" value="2,3-Bisphosphoglycerate-independent phosphoglycerate mutase, substrate-binding domain"/>
    <property type="match status" value="1"/>
</dbReference>
<dbReference type="InterPro" id="IPR017850">
    <property type="entry name" value="Alkaline_phosphatase_core_sf"/>
</dbReference>
<evidence type="ECO:0000259" key="12">
    <source>
        <dbReference type="Pfam" id="PF01676"/>
    </source>
</evidence>
<feature type="binding site" evidence="11">
    <location>
        <position position="426"/>
    </location>
    <ligand>
        <name>Mn(2+)</name>
        <dbReference type="ChEBI" id="CHEBI:29035"/>
        <label>1</label>
    </ligand>
</feature>
<evidence type="ECO:0000256" key="8">
    <source>
        <dbReference type="ARBA" id="ARBA00023235"/>
    </source>
</evidence>
<feature type="binding site" evidence="10">
    <location>
        <begin position="183"/>
        <end position="184"/>
    </location>
    <ligand>
        <name>substrate</name>
    </ligand>
</feature>
<feature type="binding site" evidence="11">
    <location>
        <position position="483"/>
    </location>
    <ligand>
        <name>Mn(2+)</name>
        <dbReference type="ChEBI" id="CHEBI:29035"/>
        <label>1</label>
    </ligand>
</feature>
<feature type="binding site" evidence="10">
    <location>
        <position position="214"/>
    </location>
    <ligand>
        <name>substrate</name>
    </ligand>
</feature>
<feature type="binding site" evidence="10">
    <location>
        <begin position="285"/>
        <end position="288"/>
    </location>
    <ligand>
        <name>substrate</name>
    </ligand>
</feature>
<feature type="binding site" evidence="11">
    <location>
        <position position="95"/>
    </location>
    <ligand>
        <name>Mn(2+)</name>
        <dbReference type="ChEBI" id="CHEBI:29035"/>
        <label>2</label>
    </ligand>
</feature>
<feature type="binding site" evidence="10">
    <location>
        <position position="154"/>
    </location>
    <ligand>
        <name>substrate</name>
    </ligand>
</feature>
<dbReference type="STRING" id="7395.A0A1A9VJT0"/>
<proteinExistence type="inferred from homology"/>
<organism evidence="14 15">
    <name type="scientific">Glossina austeni</name>
    <name type="common">Savannah tsetse fly</name>
    <dbReference type="NCBI Taxonomy" id="7395"/>
    <lineage>
        <taxon>Eukaryota</taxon>
        <taxon>Metazoa</taxon>
        <taxon>Ecdysozoa</taxon>
        <taxon>Arthropoda</taxon>
        <taxon>Hexapoda</taxon>
        <taxon>Insecta</taxon>
        <taxon>Pterygota</taxon>
        <taxon>Neoptera</taxon>
        <taxon>Endopterygota</taxon>
        <taxon>Diptera</taxon>
        <taxon>Brachycera</taxon>
        <taxon>Muscomorpha</taxon>
        <taxon>Hippoboscoidea</taxon>
        <taxon>Glossinidae</taxon>
        <taxon>Glossina</taxon>
    </lineage>
</organism>
<dbReference type="GO" id="GO:0004619">
    <property type="term" value="F:phosphoglycerate mutase activity"/>
    <property type="evidence" value="ECO:0007669"/>
    <property type="project" value="UniProtKB-EC"/>
</dbReference>
<reference evidence="14" key="1">
    <citation type="submission" date="2020-05" db="UniProtKB">
        <authorList>
            <consortium name="EnsemblMetazoa"/>
        </authorList>
    </citation>
    <scope>IDENTIFICATION</scope>
    <source>
        <strain evidence="14">TTRI</strain>
    </source>
</reference>
<name>A0A1A9VJT0_GLOAU</name>
<evidence type="ECO:0000313" key="15">
    <source>
        <dbReference type="Proteomes" id="UP000078200"/>
    </source>
</evidence>
<dbReference type="Gene3D" id="3.40.720.10">
    <property type="entry name" value="Alkaline Phosphatase, subunit A"/>
    <property type="match status" value="1"/>
</dbReference>
<dbReference type="Pfam" id="PF06415">
    <property type="entry name" value="iPGM_N"/>
    <property type="match status" value="1"/>
</dbReference>
<evidence type="ECO:0000256" key="6">
    <source>
        <dbReference type="ARBA" id="ARBA00023152"/>
    </source>
</evidence>
<dbReference type="CDD" id="cd16010">
    <property type="entry name" value="iPGM"/>
    <property type="match status" value="1"/>
</dbReference>
<dbReference type="HAMAP" id="MF_01038">
    <property type="entry name" value="GpmI"/>
    <property type="match status" value="1"/>
</dbReference>
<evidence type="ECO:0000313" key="14">
    <source>
        <dbReference type="EnsemblMetazoa" id="GAUT039515-PA"/>
    </source>
</evidence>
<dbReference type="Pfam" id="PF01676">
    <property type="entry name" value="Metalloenzyme"/>
    <property type="match status" value="1"/>
</dbReference>
<feature type="binding site" evidence="11">
    <location>
        <position position="465"/>
    </location>
    <ligand>
        <name>Mn(2+)</name>
        <dbReference type="ChEBI" id="CHEBI:29035"/>
        <label>2</label>
    </ligand>
</feature>
<sequence length="553" mass="60547">MVNNAKENLSGVKNILVDAGYTGGNFVTQIKDIIGATVEVIKRNGWGNGVESSKYNAISNANPPCWQYISSNYPKCSLSACGADVGLPGSQIGNSEVGHMNIGSGRVVMQSLQRINQEIGTIENNVNLQSFISNLKSKNGVCHIMGLVSDGGVHSHQKHISTLANKISQYGIKVVIHAFLDGRDTLPNSGKKCIQEFIKSIKGNDIGIATVSGRYYAMDRDNRWERTTEAYEAIAFAKAPRHDNAVSLIDENYQNNITDEFVRPAVIGDHQGIKPEDGVLLANFRADRMIQLASILLSKTNHTEIAKLSSILSMMKYKEDLKIPYIFPPISFANTLGQVIADNKLQQLRIAETEKYAHVTFFFNCGKEEPFSGEERILIPSPKVQTYDLQPKMSAFELTEKLVEKIHSQEFALIVVNYANPDMVGHTGNIKAAGKAVLAVDDCLAKVLSAVKKSSNTTLIVTADHGNVECMFDEENNTPHTAHTLNKVPFIVSCDNLKLRDGRLSDIAPTILQLLGIKKPDEMTASKAFITLGSFSSLAVTFDIKGTIGRNND</sequence>
<dbReference type="GO" id="GO:0005829">
    <property type="term" value="C:cytosol"/>
    <property type="evidence" value="ECO:0007669"/>
    <property type="project" value="TreeGrafter"/>
</dbReference>
<dbReference type="FunFam" id="3.40.1450.10:FF:000002">
    <property type="entry name" value="2,3-bisphosphoglycerate-independent phosphoglycerate mutase"/>
    <property type="match status" value="1"/>
</dbReference>
<dbReference type="GO" id="GO:0006096">
    <property type="term" value="P:glycolytic process"/>
    <property type="evidence" value="ECO:0007669"/>
    <property type="project" value="UniProtKB-UniPathway"/>
</dbReference>
<evidence type="ECO:0000256" key="5">
    <source>
        <dbReference type="ARBA" id="ARBA00022723"/>
    </source>
</evidence>
<evidence type="ECO:0000256" key="7">
    <source>
        <dbReference type="ARBA" id="ARBA00023211"/>
    </source>
</evidence>
<dbReference type="Gene3D" id="3.40.1450.10">
    <property type="entry name" value="BPG-independent phosphoglycerate mutase, domain B"/>
    <property type="match status" value="1"/>
</dbReference>
<evidence type="ECO:0000256" key="3">
    <source>
        <dbReference type="ARBA" id="ARBA00008819"/>
    </source>
</evidence>
<keyword evidence="7 11" id="KW-0464">Manganese</keyword>
<feature type="domain" description="Metalloenzyme" evidence="12">
    <location>
        <begin position="45"/>
        <end position="519"/>
    </location>
</feature>
<accession>A0A1A9VJT0</accession>
<protein>
    <recommendedName>
        <fullName evidence="4">phosphoglycerate mutase (2,3-diphosphoglycerate-independent)</fullName>
        <ecNumber evidence="4">5.4.2.12</ecNumber>
    </recommendedName>
</protein>
<dbReference type="PANTHER" id="PTHR31637">
    <property type="entry name" value="2,3-BISPHOSPHOGLYCERATE-INDEPENDENT PHOSPHOGLYCERATE MUTASE"/>
    <property type="match status" value="1"/>
</dbReference>
<dbReference type="PIRSF" id="PIRSF001492">
    <property type="entry name" value="IPGAM"/>
    <property type="match status" value="1"/>
</dbReference>
<feature type="domain" description="BPG-independent PGAM N-terminal" evidence="13">
    <location>
        <begin position="120"/>
        <end position="319"/>
    </location>
</feature>
<dbReference type="EC" id="5.4.2.12" evidence="4"/>
<dbReference type="NCBIfam" id="TIGR01307">
    <property type="entry name" value="pgm_bpd_ind"/>
    <property type="match status" value="1"/>
</dbReference>
<comment type="similarity">
    <text evidence="3">Belongs to the BPG-independent phosphoglycerate mutase family.</text>
</comment>
<dbReference type="InterPro" id="IPR036646">
    <property type="entry name" value="PGAM_B_sf"/>
</dbReference>
<dbReference type="GO" id="GO:0006007">
    <property type="term" value="P:glucose catabolic process"/>
    <property type="evidence" value="ECO:0007669"/>
    <property type="project" value="InterPro"/>
</dbReference>
<evidence type="ECO:0000256" key="10">
    <source>
        <dbReference type="PIRSR" id="PIRSR001492-2"/>
    </source>
</evidence>
<feature type="binding site" evidence="10">
    <location>
        <position position="220"/>
    </location>
    <ligand>
        <name>substrate</name>
    </ligand>
</feature>
<dbReference type="EnsemblMetazoa" id="GAUT039515-RA">
    <property type="protein sequence ID" value="GAUT039515-PA"/>
    <property type="gene ID" value="GAUT039515"/>
</dbReference>
<dbReference type="InterPro" id="IPR006124">
    <property type="entry name" value="Metalloenzyme"/>
</dbReference>
<keyword evidence="15" id="KW-1185">Reference proteome</keyword>
<evidence type="ECO:0000256" key="4">
    <source>
        <dbReference type="ARBA" id="ARBA00012026"/>
    </source>
</evidence>
<feature type="binding site" evidence="11">
    <location>
        <position position="422"/>
    </location>
    <ligand>
        <name>Mn(2+)</name>
        <dbReference type="ChEBI" id="CHEBI:29035"/>
        <label>1</label>
    </ligand>
</feature>
<dbReference type="GO" id="GO:0030145">
    <property type="term" value="F:manganese ion binding"/>
    <property type="evidence" value="ECO:0007669"/>
    <property type="project" value="InterPro"/>
</dbReference>
<keyword evidence="5 11" id="KW-0479">Metal-binding</keyword>
<evidence type="ECO:0000256" key="9">
    <source>
        <dbReference type="PIRSR" id="PIRSR001492-1"/>
    </source>
</evidence>
<keyword evidence="6" id="KW-0324">Glycolysis</keyword>
<dbReference type="AlphaFoldDB" id="A0A1A9VJT0"/>
<evidence type="ECO:0000256" key="1">
    <source>
        <dbReference type="ARBA" id="ARBA00001936"/>
    </source>
</evidence>
<feature type="active site" description="Phosphoserine intermediate" evidence="9">
    <location>
        <position position="95"/>
    </location>
</feature>
<dbReference type="PANTHER" id="PTHR31637:SF0">
    <property type="entry name" value="2,3-BISPHOSPHOGLYCERATE-INDEPENDENT PHOSPHOGLYCERATE MUTASE"/>
    <property type="match status" value="1"/>
</dbReference>
<dbReference type="InterPro" id="IPR005995">
    <property type="entry name" value="Pgm_bpd_ind"/>
</dbReference>
<dbReference type="UniPathway" id="UPA00109">
    <property type="reaction ID" value="UER00186"/>
</dbReference>
<evidence type="ECO:0000259" key="13">
    <source>
        <dbReference type="Pfam" id="PF06415"/>
    </source>
</evidence>
<comment type="pathway">
    <text evidence="2">Carbohydrate degradation; glycolysis; pyruvate from D-glyceraldehyde 3-phosphate: step 3/5.</text>
</comment>
<evidence type="ECO:0000256" key="2">
    <source>
        <dbReference type="ARBA" id="ARBA00004798"/>
    </source>
</evidence>
<dbReference type="VEuPathDB" id="VectorBase:GAUT039515"/>
<dbReference type="Proteomes" id="UP000078200">
    <property type="component" value="Unassembled WGS sequence"/>
</dbReference>
<feature type="binding site" evidence="10">
    <location>
        <position position="355"/>
    </location>
    <ligand>
        <name>substrate</name>
    </ligand>
</feature>
<dbReference type="InterPro" id="IPR011258">
    <property type="entry name" value="BPG-indep_PGM_N"/>
</dbReference>
<evidence type="ECO:0000256" key="11">
    <source>
        <dbReference type="PIRSR" id="PIRSR001492-3"/>
    </source>
</evidence>